<evidence type="ECO:0000259" key="1">
    <source>
        <dbReference type="Pfam" id="PF26366"/>
    </source>
</evidence>
<dbReference type="RefSeq" id="WP_402380431.1">
    <property type="nucleotide sequence ID" value="NZ_JBIUYY010000005.1"/>
</dbReference>
<feature type="domain" description="DUF8094" evidence="1">
    <location>
        <begin position="57"/>
        <end position="183"/>
    </location>
</feature>
<evidence type="ECO:0000313" key="2">
    <source>
        <dbReference type="EMBL" id="MFJ2822096.1"/>
    </source>
</evidence>
<accession>A0ABW8EJM8</accession>
<comment type="caution">
    <text evidence="2">The sequence shown here is derived from an EMBL/GenBank/DDBJ whole genome shotgun (WGS) entry which is preliminary data.</text>
</comment>
<sequence>MIGPVLGGGGRRLRVGLVGGVAAGAVLLSGCVPSGTGGKANGPVSSPPAAAPAPALVIGKEQAEKVFNTFAWEQSQFRKPGGQQGIASVATDPLLAEYRARAGVPFDRGTAPTPQTGPEYLVPAERDWPAYPRWFAVVSWNHSQRVERAAMTTYFTQAEPGGQWKAAAMTWMHDKPAPQLAEGEFEDRGYERFGFAVRDKEVAAVARAAAGAAAAVPAAEEDRRVCGRYADYLSFTAPNGDPESEHFASGRLTSEVVRGYNHPEDELEGIRRSYGLEVTGPALPVLRLADGKSLVTCSFVRTDHWQGSSWTFKYGKDDPRNALLGGGSTYWRKATIRHGMTVTFEVPPQGKADVVGCNCLKPALLSAEGTAA</sequence>
<dbReference type="EMBL" id="JBIUYY010000005">
    <property type="protein sequence ID" value="MFJ2822096.1"/>
    <property type="molecule type" value="Genomic_DNA"/>
</dbReference>
<keyword evidence="3" id="KW-1185">Reference proteome</keyword>
<reference evidence="2 3" key="1">
    <citation type="submission" date="2024-10" db="EMBL/GenBank/DDBJ databases">
        <title>The Natural Products Discovery Center: Release of the First 8490 Sequenced Strains for Exploring Actinobacteria Biosynthetic Diversity.</title>
        <authorList>
            <person name="Kalkreuter E."/>
            <person name="Kautsar S.A."/>
            <person name="Yang D."/>
            <person name="Bader C.D."/>
            <person name="Teijaro C.N."/>
            <person name="Fluegel L."/>
            <person name="Davis C.M."/>
            <person name="Simpson J.R."/>
            <person name="Lauterbach L."/>
            <person name="Steele A.D."/>
            <person name="Gui C."/>
            <person name="Meng S."/>
            <person name="Li G."/>
            <person name="Viehrig K."/>
            <person name="Ye F."/>
            <person name="Su P."/>
            <person name="Kiefer A.F."/>
            <person name="Nichols A."/>
            <person name="Cepeda A.J."/>
            <person name="Yan W."/>
            <person name="Fan B."/>
            <person name="Jiang Y."/>
            <person name="Adhikari A."/>
            <person name="Zheng C.-J."/>
            <person name="Schuster L."/>
            <person name="Cowan T.M."/>
            <person name="Smanski M.J."/>
            <person name="Chevrette M.G."/>
            <person name="De Carvalho L.P.S."/>
            <person name="Shen B."/>
        </authorList>
    </citation>
    <scope>NUCLEOTIDE SEQUENCE [LARGE SCALE GENOMIC DNA]</scope>
    <source>
        <strain evidence="2 3">NPDC087220</strain>
    </source>
</reference>
<dbReference type="InterPro" id="IPR058407">
    <property type="entry name" value="DUF8094"/>
</dbReference>
<protein>
    <recommendedName>
        <fullName evidence="1">DUF8094 domain-containing protein</fullName>
    </recommendedName>
</protein>
<dbReference type="Proteomes" id="UP001617351">
    <property type="component" value="Unassembled WGS sequence"/>
</dbReference>
<proteinExistence type="predicted"/>
<dbReference type="Pfam" id="PF26366">
    <property type="entry name" value="DUF8094"/>
    <property type="match status" value="1"/>
</dbReference>
<name>A0ABW8EJM8_STRT5</name>
<gene>
    <name evidence="2" type="ORF">ACIO7M_13400</name>
</gene>
<organism evidence="2 3">
    <name type="scientific">Streptomyces toxytricini</name>
    <name type="common">Actinomyces toxytricini</name>
    <dbReference type="NCBI Taxonomy" id="67369"/>
    <lineage>
        <taxon>Bacteria</taxon>
        <taxon>Bacillati</taxon>
        <taxon>Actinomycetota</taxon>
        <taxon>Actinomycetes</taxon>
        <taxon>Kitasatosporales</taxon>
        <taxon>Streptomycetaceae</taxon>
        <taxon>Streptomyces</taxon>
    </lineage>
</organism>
<evidence type="ECO:0000313" key="3">
    <source>
        <dbReference type="Proteomes" id="UP001617351"/>
    </source>
</evidence>